<evidence type="ECO:0000313" key="3">
    <source>
        <dbReference type="Proteomes" id="UP001164746"/>
    </source>
</evidence>
<evidence type="ECO:0000256" key="1">
    <source>
        <dbReference type="SAM" id="MobiDB-lite"/>
    </source>
</evidence>
<organism evidence="2 3">
    <name type="scientific">Mya arenaria</name>
    <name type="common">Soft-shell clam</name>
    <dbReference type="NCBI Taxonomy" id="6604"/>
    <lineage>
        <taxon>Eukaryota</taxon>
        <taxon>Metazoa</taxon>
        <taxon>Spiralia</taxon>
        <taxon>Lophotrochozoa</taxon>
        <taxon>Mollusca</taxon>
        <taxon>Bivalvia</taxon>
        <taxon>Autobranchia</taxon>
        <taxon>Heteroconchia</taxon>
        <taxon>Euheterodonta</taxon>
        <taxon>Imparidentia</taxon>
        <taxon>Neoheterodontei</taxon>
        <taxon>Myida</taxon>
        <taxon>Myoidea</taxon>
        <taxon>Myidae</taxon>
        <taxon>Mya</taxon>
    </lineage>
</organism>
<keyword evidence="3" id="KW-1185">Reference proteome</keyword>
<gene>
    <name evidence="2" type="ORF">MAR_011299</name>
</gene>
<feature type="compositionally biased region" description="Low complexity" evidence="1">
    <location>
        <begin position="63"/>
        <end position="76"/>
    </location>
</feature>
<feature type="compositionally biased region" description="Acidic residues" evidence="1">
    <location>
        <begin position="113"/>
        <end position="123"/>
    </location>
</feature>
<feature type="compositionally biased region" description="Basic and acidic residues" evidence="1">
    <location>
        <begin position="124"/>
        <end position="134"/>
    </location>
</feature>
<evidence type="ECO:0000313" key="2">
    <source>
        <dbReference type="EMBL" id="WAR25595.1"/>
    </source>
</evidence>
<name>A0ABY7FTR3_MYAAR</name>
<feature type="region of interest" description="Disordered" evidence="1">
    <location>
        <begin position="63"/>
        <end position="134"/>
    </location>
</feature>
<reference evidence="2" key="1">
    <citation type="submission" date="2022-11" db="EMBL/GenBank/DDBJ databases">
        <title>Centuries of genome instability and evolution in soft-shell clam transmissible cancer (bioRxiv).</title>
        <authorList>
            <person name="Hart S.F.M."/>
            <person name="Yonemitsu M.A."/>
            <person name="Giersch R.M."/>
            <person name="Beal B.F."/>
            <person name="Arriagada G."/>
            <person name="Davis B.W."/>
            <person name="Ostrander E.A."/>
            <person name="Goff S.P."/>
            <person name="Metzger M.J."/>
        </authorList>
    </citation>
    <scope>NUCLEOTIDE SEQUENCE</scope>
    <source>
        <strain evidence="2">MELC-2E11</strain>
        <tissue evidence="2">Siphon/mantle</tissue>
    </source>
</reference>
<dbReference type="Proteomes" id="UP001164746">
    <property type="component" value="Chromosome 14"/>
</dbReference>
<sequence length="284" mass="32283">MYMDYKELTVPERTLFRWKQKQKLIDNKSHGNLLTESENNSAALDFLSKTLSVNRGALYVPESSCASSSKGASTNSFVPQTNDDSMKVPFLENASSHSVPHPGEPDTTNTDFLDTESESETEPESEKKSSDLTKDNTSYKLTDEMKALKIVSCFRRHNLTISASKDITETMKSIFQDSKHAGILKYEYLMSFVEKHPLHEVHYCEICTELFPDDSDNYRCQTENCEADIEKQFKDLLQSPGVMKDIHKQIMTAKSRMDWKGDTITDITDGSAYRKILHESLMDG</sequence>
<accession>A0ABY7FTR3</accession>
<protein>
    <submittedName>
        <fullName evidence="2">Uncharacterized protein</fullName>
    </submittedName>
</protein>
<proteinExistence type="predicted"/>
<dbReference type="EMBL" id="CP111025">
    <property type="protein sequence ID" value="WAR25595.1"/>
    <property type="molecule type" value="Genomic_DNA"/>
</dbReference>